<reference evidence="5" key="1">
    <citation type="submission" date="2019-11" db="EMBL/GenBank/DDBJ databases">
        <authorList>
            <person name="Li J."/>
        </authorList>
    </citation>
    <scope>NUCLEOTIDE SEQUENCE</scope>
    <source>
        <strain evidence="5">B6B</strain>
    </source>
</reference>
<dbReference type="InterPro" id="IPR002346">
    <property type="entry name" value="Mopterin_DH_FAD-bd"/>
</dbReference>
<evidence type="ECO:0000256" key="1">
    <source>
        <dbReference type="ARBA" id="ARBA00022630"/>
    </source>
</evidence>
<gene>
    <name evidence="5" type="ORF">GH741_17010</name>
</gene>
<proteinExistence type="predicted"/>
<evidence type="ECO:0000256" key="3">
    <source>
        <dbReference type="ARBA" id="ARBA00023002"/>
    </source>
</evidence>
<organism evidence="5 6">
    <name type="scientific">Aquibacillus halophilus</name>
    <dbReference type="NCBI Taxonomy" id="930132"/>
    <lineage>
        <taxon>Bacteria</taxon>
        <taxon>Bacillati</taxon>
        <taxon>Bacillota</taxon>
        <taxon>Bacilli</taxon>
        <taxon>Bacillales</taxon>
        <taxon>Bacillaceae</taxon>
        <taxon>Aquibacillus</taxon>
    </lineage>
</organism>
<dbReference type="PANTHER" id="PTHR42659">
    <property type="entry name" value="XANTHINE DEHYDROGENASE SUBUNIT C-RELATED"/>
    <property type="match status" value="1"/>
</dbReference>
<dbReference type="SUPFAM" id="SSF56176">
    <property type="entry name" value="FAD-binding/transporter-associated domain-like"/>
    <property type="match status" value="1"/>
</dbReference>
<evidence type="ECO:0000313" key="5">
    <source>
        <dbReference type="EMBL" id="MRH44345.1"/>
    </source>
</evidence>
<keyword evidence="2" id="KW-0274">FAD</keyword>
<protein>
    <submittedName>
        <fullName evidence="5">Xanthine dehydrogenase</fullName>
    </submittedName>
</protein>
<accession>A0A6A8DF66</accession>
<dbReference type="InterPro" id="IPR051312">
    <property type="entry name" value="Diverse_Substr_Oxidored"/>
</dbReference>
<keyword evidence="6" id="KW-1185">Reference proteome</keyword>
<dbReference type="GO" id="GO:0016491">
    <property type="term" value="F:oxidoreductase activity"/>
    <property type="evidence" value="ECO:0007669"/>
    <property type="project" value="UniProtKB-KW"/>
</dbReference>
<name>A0A6A8DF66_9BACI</name>
<dbReference type="InterPro" id="IPR005107">
    <property type="entry name" value="CO_DH_flav_C"/>
</dbReference>
<dbReference type="InterPro" id="IPR016166">
    <property type="entry name" value="FAD-bd_PCMH"/>
</dbReference>
<dbReference type="InterPro" id="IPR016169">
    <property type="entry name" value="FAD-bd_PCMH_sub2"/>
</dbReference>
<dbReference type="InterPro" id="IPR036683">
    <property type="entry name" value="CO_DH_flav_C_dom_sf"/>
</dbReference>
<dbReference type="EMBL" id="WJNG01000015">
    <property type="protein sequence ID" value="MRH44345.1"/>
    <property type="molecule type" value="Genomic_DNA"/>
</dbReference>
<dbReference type="Pfam" id="PF00941">
    <property type="entry name" value="FAD_binding_5"/>
    <property type="match status" value="1"/>
</dbReference>
<dbReference type="SMART" id="SM01092">
    <property type="entry name" value="CO_deh_flav_C"/>
    <property type="match status" value="1"/>
</dbReference>
<sequence>MTQPQPVTSRTPKIWRPSNVKEAWEIMNSISSDVSYISGGTLMQLQREQGTPLPENLISLEKIESLRGIKKVVSNGKTMLEIGALTTLADCCSDPLINQEWDLLSISAKSVASPAVRNRGTLGGNVSYRIGDTIPSLLALDAEITWFDGTETYKEPLYDYLKNPPAPAFGNTPVITSFLLPETPVSTKLMSFYQKVGRRESFIPSLVTASAYCCWNSYNEIDYIRLAVGGGANAPIRLKRCERFLKGKVITEEILALVYEEIIDEFKPDSDMFVSASYRKTVVANLIVSKLEDNLAESP</sequence>
<dbReference type="Proteomes" id="UP000799092">
    <property type="component" value="Unassembled WGS sequence"/>
</dbReference>
<dbReference type="SUPFAM" id="SSF55447">
    <property type="entry name" value="CO dehydrogenase flavoprotein C-terminal domain-like"/>
    <property type="match status" value="1"/>
</dbReference>
<dbReference type="RefSeq" id="WP_153737948.1">
    <property type="nucleotide sequence ID" value="NZ_WJNG01000015.1"/>
</dbReference>
<dbReference type="GO" id="GO:0071949">
    <property type="term" value="F:FAD binding"/>
    <property type="evidence" value="ECO:0007669"/>
    <property type="project" value="InterPro"/>
</dbReference>
<comment type="caution">
    <text evidence="5">The sequence shown here is derived from an EMBL/GenBank/DDBJ whole genome shotgun (WGS) entry which is preliminary data.</text>
</comment>
<dbReference type="Gene3D" id="3.30.390.50">
    <property type="entry name" value="CO dehydrogenase flavoprotein, C-terminal domain"/>
    <property type="match status" value="1"/>
</dbReference>
<dbReference type="InterPro" id="IPR036318">
    <property type="entry name" value="FAD-bd_PCMH-like_sf"/>
</dbReference>
<dbReference type="OrthoDB" id="9774454at2"/>
<evidence type="ECO:0000313" key="6">
    <source>
        <dbReference type="Proteomes" id="UP000799092"/>
    </source>
</evidence>
<feature type="domain" description="FAD-binding PCMH-type" evidence="4">
    <location>
        <begin position="7"/>
        <end position="185"/>
    </location>
</feature>
<dbReference type="AlphaFoldDB" id="A0A6A8DF66"/>
<dbReference type="Pfam" id="PF03450">
    <property type="entry name" value="CO_deh_flav_C"/>
    <property type="match status" value="1"/>
</dbReference>
<keyword evidence="1" id="KW-0285">Flavoprotein</keyword>
<dbReference type="PROSITE" id="PS51387">
    <property type="entry name" value="FAD_PCMH"/>
    <property type="match status" value="1"/>
</dbReference>
<dbReference type="Gene3D" id="3.30.465.10">
    <property type="match status" value="1"/>
</dbReference>
<dbReference type="PANTHER" id="PTHR42659:SF2">
    <property type="entry name" value="XANTHINE DEHYDROGENASE SUBUNIT C-RELATED"/>
    <property type="match status" value="1"/>
</dbReference>
<evidence type="ECO:0000256" key="2">
    <source>
        <dbReference type="ARBA" id="ARBA00022827"/>
    </source>
</evidence>
<evidence type="ECO:0000259" key="4">
    <source>
        <dbReference type="PROSITE" id="PS51387"/>
    </source>
</evidence>
<keyword evidence="3" id="KW-0560">Oxidoreductase</keyword>